<sequence length="140" mass="15249">MAKLSFPGLADYERRLSRLMEGVPRIAGKAIYAGADLVADEIRKGIDGLPQQTGVTKQGLEEGLGIAPMRDEGGYLNVKIGFDGYNARGIPNALMARVFERGTSTVKKRPFVRLAVNRAKGPAEARMAGVLEEEMKKRMV</sequence>
<comment type="caution">
    <text evidence="1">The sequence shown here is derived from an EMBL/GenBank/DDBJ whole genome shotgun (WGS) entry which is preliminary data.</text>
</comment>
<evidence type="ECO:0008006" key="3">
    <source>
        <dbReference type="Google" id="ProtNLM"/>
    </source>
</evidence>
<dbReference type="EMBL" id="DXCX01000124">
    <property type="protein sequence ID" value="HIY74574.1"/>
    <property type="molecule type" value="Genomic_DNA"/>
</dbReference>
<gene>
    <name evidence="1" type="ORF">H9826_11510</name>
</gene>
<name>A0A9D1Z600_9FIRM</name>
<dbReference type="AlphaFoldDB" id="A0A9D1Z600"/>
<protein>
    <recommendedName>
        <fullName evidence="3">HK97 gp10 family phage protein</fullName>
    </recommendedName>
</protein>
<proteinExistence type="predicted"/>
<reference evidence="1" key="2">
    <citation type="submission" date="2021-04" db="EMBL/GenBank/DDBJ databases">
        <authorList>
            <person name="Gilroy R."/>
        </authorList>
    </citation>
    <scope>NUCLEOTIDE SEQUENCE</scope>
    <source>
        <strain evidence="1">CHK33-7979</strain>
    </source>
</reference>
<evidence type="ECO:0000313" key="1">
    <source>
        <dbReference type="EMBL" id="HIY74574.1"/>
    </source>
</evidence>
<evidence type="ECO:0000313" key="2">
    <source>
        <dbReference type="Proteomes" id="UP000886824"/>
    </source>
</evidence>
<accession>A0A9D1Z600</accession>
<organism evidence="1 2">
    <name type="scientific">Candidatus Intestinimonas merdavium</name>
    <dbReference type="NCBI Taxonomy" id="2838622"/>
    <lineage>
        <taxon>Bacteria</taxon>
        <taxon>Bacillati</taxon>
        <taxon>Bacillota</taxon>
        <taxon>Clostridia</taxon>
        <taxon>Eubacteriales</taxon>
        <taxon>Intestinimonas</taxon>
    </lineage>
</organism>
<reference evidence="1" key="1">
    <citation type="journal article" date="2021" name="PeerJ">
        <title>Extensive microbial diversity within the chicken gut microbiome revealed by metagenomics and culture.</title>
        <authorList>
            <person name="Gilroy R."/>
            <person name="Ravi A."/>
            <person name="Getino M."/>
            <person name="Pursley I."/>
            <person name="Horton D.L."/>
            <person name="Alikhan N.F."/>
            <person name="Baker D."/>
            <person name="Gharbi K."/>
            <person name="Hall N."/>
            <person name="Watson M."/>
            <person name="Adriaenssens E.M."/>
            <person name="Foster-Nyarko E."/>
            <person name="Jarju S."/>
            <person name="Secka A."/>
            <person name="Antonio M."/>
            <person name="Oren A."/>
            <person name="Chaudhuri R.R."/>
            <person name="La Ragione R."/>
            <person name="Hildebrand F."/>
            <person name="Pallen M.J."/>
        </authorList>
    </citation>
    <scope>NUCLEOTIDE SEQUENCE</scope>
    <source>
        <strain evidence="1">CHK33-7979</strain>
    </source>
</reference>
<dbReference type="Proteomes" id="UP000886824">
    <property type="component" value="Unassembled WGS sequence"/>
</dbReference>